<dbReference type="Proteomes" id="UP000325577">
    <property type="component" value="Linkage Group LG11"/>
</dbReference>
<organism evidence="1 2">
    <name type="scientific">Nyssa sinensis</name>
    <dbReference type="NCBI Taxonomy" id="561372"/>
    <lineage>
        <taxon>Eukaryota</taxon>
        <taxon>Viridiplantae</taxon>
        <taxon>Streptophyta</taxon>
        <taxon>Embryophyta</taxon>
        <taxon>Tracheophyta</taxon>
        <taxon>Spermatophyta</taxon>
        <taxon>Magnoliopsida</taxon>
        <taxon>eudicotyledons</taxon>
        <taxon>Gunneridae</taxon>
        <taxon>Pentapetalae</taxon>
        <taxon>asterids</taxon>
        <taxon>Cornales</taxon>
        <taxon>Nyssaceae</taxon>
        <taxon>Nyssa</taxon>
    </lineage>
</organism>
<dbReference type="AlphaFoldDB" id="A0A5J5BLW3"/>
<dbReference type="EMBL" id="CM018034">
    <property type="protein sequence ID" value="KAA8543688.1"/>
    <property type="molecule type" value="Genomic_DNA"/>
</dbReference>
<gene>
    <name evidence="1" type="ORF">F0562_021566</name>
</gene>
<proteinExistence type="predicted"/>
<dbReference type="PANTHER" id="PTHR47481">
    <property type="match status" value="1"/>
</dbReference>
<evidence type="ECO:0000313" key="1">
    <source>
        <dbReference type="EMBL" id="KAA8543688.1"/>
    </source>
</evidence>
<name>A0A5J5BLW3_9ASTE</name>
<accession>A0A5J5BLW3</accession>
<keyword evidence="2" id="KW-1185">Reference proteome</keyword>
<dbReference type="PANTHER" id="PTHR47481:SF31">
    <property type="entry name" value="OS01G0873500 PROTEIN"/>
    <property type="match status" value="1"/>
</dbReference>
<evidence type="ECO:0000313" key="2">
    <source>
        <dbReference type="Proteomes" id="UP000325577"/>
    </source>
</evidence>
<sequence length="234" mass="26052">MSHPVYTKLDDTNYLAWVCQFTPILRTNGLLGIVDGSEPASPKLIADPSQPEKMDPNPAYEIWEKKDQFILSKPVSDEELISYIVGGLNPQYNPFVTSYSFATKDTAMTFEEFQSELLSYEQLLAAQAPTTESNVFALYSNKRPGQNRKPMYGSSPKPNFGKSLAHKRSFLSASNAPQGKPSSTQFATNKPPCQICGRTNHQALDCFHRMDYAYQGRHLPKRTCNNGGSVQSPS</sequence>
<dbReference type="OrthoDB" id="1912561at2759"/>
<evidence type="ECO:0008006" key="3">
    <source>
        <dbReference type="Google" id="ProtNLM"/>
    </source>
</evidence>
<protein>
    <recommendedName>
        <fullName evidence="3">Retrotransposon Copia-like N-terminal domain-containing protein</fullName>
    </recommendedName>
</protein>
<reference evidence="1 2" key="1">
    <citation type="submission" date="2019-09" db="EMBL/GenBank/DDBJ databases">
        <title>A chromosome-level genome assembly of the Chinese tupelo Nyssa sinensis.</title>
        <authorList>
            <person name="Yang X."/>
            <person name="Kang M."/>
            <person name="Yang Y."/>
            <person name="Xiong H."/>
            <person name="Wang M."/>
            <person name="Zhang Z."/>
            <person name="Wang Z."/>
            <person name="Wu H."/>
            <person name="Ma T."/>
            <person name="Liu J."/>
            <person name="Xi Z."/>
        </authorList>
    </citation>
    <scope>NUCLEOTIDE SEQUENCE [LARGE SCALE GENOMIC DNA]</scope>
    <source>
        <strain evidence="1">J267</strain>
        <tissue evidence="1">Leaf</tissue>
    </source>
</reference>